<sequence length="427" mass="46836">MLWEPVSKGTGAIGGRGAGTGVAGGERRAMRIFSRYVFRQAAGSFLLILVSLTGIVWIALALRQFNVVTSQGQDTWMLVKMTSLAVPNLMAIIAPFSYLIAALHTLNRLNTDSELIVLSASGSKVWTAARPLLLLAFLVSIFLAFVSHFAQPWSMRQLREYMVQVRSNLLTQVIQPGRFTSPEAGLMFHIRDRDADGELLGLVMHDTRDKAQSQSYLAERGTLVKQDGTAYLVMTNGHIIRRTDADGPPQIVAFDKYIVDLDRFEPQDAGAGELKPRERYFSELINPGPGSKLYQTQPGQFRSELHERFANPLYPIAFAFLIIAFVGQAQSTRTSRMQSLVLTFVVAATCRLAGLALTNAIVRNPSMVVAAYGLPIGAIFYSLIVLKRSKTQRSGRGMVDKLADAGASLWDALRSRLGPERAKGAAS</sequence>
<dbReference type="AlphaFoldDB" id="N0BB39"/>
<feature type="transmembrane region" description="Helical" evidence="6">
    <location>
        <begin position="37"/>
        <end position="62"/>
    </location>
</feature>
<dbReference type="HOGENOM" id="CLU_028799_7_0_5"/>
<keyword evidence="2" id="KW-1003">Cell membrane</keyword>
<dbReference type="STRING" id="670307.HYPDE_30383"/>
<dbReference type="eggNOG" id="COG0795">
    <property type="taxonomic scope" value="Bacteria"/>
</dbReference>
<evidence type="ECO:0000256" key="2">
    <source>
        <dbReference type="ARBA" id="ARBA00022475"/>
    </source>
</evidence>
<keyword evidence="5 6" id="KW-0472">Membrane</keyword>
<keyword evidence="4 6" id="KW-1133">Transmembrane helix</keyword>
<dbReference type="Pfam" id="PF03739">
    <property type="entry name" value="LptF_LptG"/>
    <property type="match status" value="1"/>
</dbReference>
<gene>
    <name evidence="7" type="ORF">HYPDE_30383</name>
</gene>
<evidence type="ECO:0000256" key="5">
    <source>
        <dbReference type="ARBA" id="ARBA00023136"/>
    </source>
</evidence>
<evidence type="ECO:0000256" key="1">
    <source>
        <dbReference type="ARBA" id="ARBA00004651"/>
    </source>
</evidence>
<organism evidence="7 8">
    <name type="scientific">Hyphomicrobium denitrificans 1NES1</name>
    <dbReference type="NCBI Taxonomy" id="670307"/>
    <lineage>
        <taxon>Bacteria</taxon>
        <taxon>Pseudomonadati</taxon>
        <taxon>Pseudomonadota</taxon>
        <taxon>Alphaproteobacteria</taxon>
        <taxon>Hyphomicrobiales</taxon>
        <taxon>Hyphomicrobiaceae</taxon>
        <taxon>Hyphomicrobium</taxon>
    </lineage>
</organism>
<feature type="transmembrane region" description="Helical" evidence="6">
    <location>
        <begin position="367"/>
        <end position="386"/>
    </location>
</feature>
<dbReference type="EMBL" id="CP005587">
    <property type="protein sequence ID" value="AGK57751.1"/>
    <property type="molecule type" value="Genomic_DNA"/>
</dbReference>
<dbReference type="InterPro" id="IPR030922">
    <property type="entry name" value="LptF"/>
</dbReference>
<accession>N0BB39</accession>
<dbReference type="NCBIfam" id="TIGR04407">
    <property type="entry name" value="LptF_YjgP"/>
    <property type="match status" value="1"/>
</dbReference>
<evidence type="ECO:0000313" key="8">
    <source>
        <dbReference type="Proteomes" id="UP000005952"/>
    </source>
</evidence>
<evidence type="ECO:0000256" key="6">
    <source>
        <dbReference type="SAM" id="Phobius"/>
    </source>
</evidence>
<keyword evidence="3 6" id="KW-0812">Transmembrane</keyword>
<evidence type="ECO:0000256" key="4">
    <source>
        <dbReference type="ARBA" id="ARBA00022989"/>
    </source>
</evidence>
<dbReference type="InterPro" id="IPR005495">
    <property type="entry name" value="LptG/LptF_permease"/>
</dbReference>
<evidence type="ECO:0000256" key="3">
    <source>
        <dbReference type="ARBA" id="ARBA00022692"/>
    </source>
</evidence>
<name>N0BB39_9HYPH</name>
<feature type="transmembrane region" description="Helical" evidence="6">
    <location>
        <begin position="132"/>
        <end position="150"/>
    </location>
</feature>
<reference evidence="7 8" key="1">
    <citation type="journal article" date="2013" name="Genome Announc.">
        <title>Genome sequences for three denitrifying bacterial strains isolated from a uranium- and nitrate-contaminated subsurface environment.</title>
        <authorList>
            <person name="Venkatramanan R."/>
            <person name="Prakash O."/>
            <person name="Woyke T."/>
            <person name="Chain P."/>
            <person name="Goodwin L.A."/>
            <person name="Watson D."/>
            <person name="Brooks S."/>
            <person name="Kostka J.E."/>
            <person name="Green S.J."/>
        </authorList>
    </citation>
    <scope>NUCLEOTIDE SEQUENCE [LARGE SCALE GENOMIC DNA]</scope>
    <source>
        <strain evidence="7 8">1NES1</strain>
    </source>
</reference>
<dbReference type="GO" id="GO:0043190">
    <property type="term" value="C:ATP-binding cassette (ABC) transporter complex"/>
    <property type="evidence" value="ECO:0007669"/>
    <property type="project" value="InterPro"/>
</dbReference>
<dbReference type="PANTHER" id="PTHR33529">
    <property type="entry name" value="SLR0882 PROTEIN-RELATED"/>
    <property type="match status" value="1"/>
</dbReference>
<dbReference type="PANTHER" id="PTHR33529:SF6">
    <property type="entry name" value="YJGP_YJGQ FAMILY PERMEASE"/>
    <property type="match status" value="1"/>
</dbReference>
<comment type="subcellular location">
    <subcellularLocation>
        <location evidence="1">Cell membrane</location>
        <topology evidence="1">Multi-pass membrane protein</topology>
    </subcellularLocation>
</comment>
<feature type="transmembrane region" description="Helical" evidence="6">
    <location>
        <begin position="339"/>
        <end position="361"/>
    </location>
</feature>
<dbReference type="Proteomes" id="UP000005952">
    <property type="component" value="Chromosome"/>
</dbReference>
<feature type="transmembrane region" description="Helical" evidence="6">
    <location>
        <begin position="82"/>
        <end position="103"/>
    </location>
</feature>
<dbReference type="GO" id="GO:0055085">
    <property type="term" value="P:transmembrane transport"/>
    <property type="evidence" value="ECO:0007669"/>
    <property type="project" value="InterPro"/>
</dbReference>
<dbReference type="GO" id="GO:0015920">
    <property type="term" value="P:lipopolysaccharide transport"/>
    <property type="evidence" value="ECO:0007669"/>
    <property type="project" value="TreeGrafter"/>
</dbReference>
<keyword evidence="8" id="KW-1185">Reference proteome</keyword>
<dbReference type="KEGG" id="hdt:HYPDE_30383"/>
<proteinExistence type="predicted"/>
<evidence type="ECO:0000313" key="7">
    <source>
        <dbReference type="EMBL" id="AGK57751.1"/>
    </source>
</evidence>
<protein>
    <submittedName>
        <fullName evidence="7">Permease YjgP/YjgQ family protein</fullName>
    </submittedName>
</protein>